<sequence>MNQRTVIKIITVLTFLQAGCGTTSTHSSCPDMQGSYKIENIADLYIKKKFTGGYMAMVASNDSSQFIPVIAVDKEDLERENISECSLILQGAGVLTPSDKQKNYNVTATSQNYTTERKPGTSFVLMVMAGFQSNVLGVDKISETLPAEISERFSKGSSQ</sequence>
<evidence type="ECO:0000313" key="1">
    <source>
        <dbReference type="EMBL" id="NMP26195.1"/>
    </source>
</evidence>
<comment type="caution">
    <text evidence="1">The sequence shown here is derived from an EMBL/GenBank/DDBJ whole genome shotgun (WGS) entry which is preliminary data.</text>
</comment>
<dbReference type="AlphaFoldDB" id="A0A848MET3"/>
<reference evidence="1 2" key="1">
    <citation type="submission" date="2020-01" db="EMBL/GenBank/DDBJ databases">
        <authorList>
            <person name="Lee S.D."/>
        </authorList>
    </citation>
    <scope>NUCLEOTIDE SEQUENCE [LARGE SCALE GENOMIC DNA]</scope>
    <source>
        <strain evidence="1 2">SAP-1</strain>
    </source>
</reference>
<dbReference type="Proteomes" id="UP000585363">
    <property type="component" value="Unassembled WGS sequence"/>
</dbReference>
<evidence type="ECO:0000313" key="2">
    <source>
        <dbReference type="Proteomes" id="UP000585363"/>
    </source>
</evidence>
<keyword evidence="2" id="KW-1185">Reference proteome</keyword>
<protein>
    <recommendedName>
        <fullName evidence="3">Lipoprotein</fullName>
    </recommendedName>
</protein>
<accession>A0A848MET3</accession>
<reference evidence="1 2" key="2">
    <citation type="submission" date="2020-06" db="EMBL/GenBank/DDBJ databases">
        <title>Polyphasic characterization of a Rahnella strain isolated from tree sap.</title>
        <authorList>
            <person name="Kim I.S."/>
        </authorList>
    </citation>
    <scope>NUCLEOTIDE SEQUENCE [LARGE SCALE GENOMIC DNA]</scope>
    <source>
        <strain evidence="1 2">SAP-1</strain>
    </source>
</reference>
<dbReference type="RefSeq" id="WP_169401886.1">
    <property type="nucleotide sequence ID" value="NZ_JAADJU010000002.1"/>
</dbReference>
<evidence type="ECO:0008006" key="3">
    <source>
        <dbReference type="Google" id="ProtNLM"/>
    </source>
</evidence>
<organism evidence="1 2">
    <name type="scientific">Rouxiella aceris</name>
    <dbReference type="NCBI Taxonomy" id="2703884"/>
    <lineage>
        <taxon>Bacteria</taxon>
        <taxon>Pseudomonadati</taxon>
        <taxon>Pseudomonadota</taxon>
        <taxon>Gammaproteobacteria</taxon>
        <taxon>Enterobacterales</taxon>
        <taxon>Yersiniaceae</taxon>
        <taxon>Rouxiella</taxon>
    </lineage>
</organism>
<name>A0A848MET3_9GAMM</name>
<proteinExistence type="predicted"/>
<gene>
    <name evidence="1" type="ORF">GW590_04825</name>
</gene>
<dbReference type="EMBL" id="JAADJU010000002">
    <property type="protein sequence ID" value="NMP26195.1"/>
    <property type="molecule type" value="Genomic_DNA"/>
</dbReference>